<keyword evidence="3" id="KW-1185">Reference proteome</keyword>
<comment type="caution">
    <text evidence="2">The sequence shown here is derived from an EMBL/GenBank/DDBJ whole genome shotgun (WGS) entry which is preliminary data.</text>
</comment>
<dbReference type="EMBL" id="BMAC01000372">
    <property type="protein sequence ID" value="GFP94978.1"/>
    <property type="molecule type" value="Genomic_DNA"/>
</dbReference>
<dbReference type="Pfam" id="PF00646">
    <property type="entry name" value="F-box"/>
    <property type="match status" value="1"/>
</dbReference>
<dbReference type="PROSITE" id="PS50181">
    <property type="entry name" value="FBOX"/>
    <property type="match status" value="1"/>
</dbReference>
<sequence length="142" mass="16468">MFKTTNIESLSDDVIFDILVRVPAQDIYDAARLVCRKWHKMIHTHNFIHAHLSQSTCGLLIQNQSYIGRKPNSVTMQIKGRIEISKMSCKIEPRVWSSCNGLILELHENYIDLYITNPVTKQHFSVPRFFFGKIITHDHCAI</sequence>
<dbReference type="InterPro" id="IPR001810">
    <property type="entry name" value="F-box_dom"/>
</dbReference>
<dbReference type="PANTHER" id="PTHR31672">
    <property type="entry name" value="BNACNNG10540D PROTEIN"/>
    <property type="match status" value="1"/>
</dbReference>
<dbReference type="SUPFAM" id="SSF81383">
    <property type="entry name" value="F-box domain"/>
    <property type="match status" value="1"/>
</dbReference>
<dbReference type="Proteomes" id="UP000653305">
    <property type="component" value="Unassembled WGS sequence"/>
</dbReference>
<evidence type="ECO:0000313" key="2">
    <source>
        <dbReference type="EMBL" id="GFP94978.1"/>
    </source>
</evidence>
<gene>
    <name evidence="2" type="ORF">PHJA_001642200</name>
</gene>
<dbReference type="InterPro" id="IPR036047">
    <property type="entry name" value="F-box-like_dom_sf"/>
</dbReference>
<dbReference type="OrthoDB" id="1918594at2759"/>
<accession>A0A830CD79</accession>
<evidence type="ECO:0000313" key="3">
    <source>
        <dbReference type="Proteomes" id="UP000653305"/>
    </source>
</evidence>
<protein>
    <recommendedName>
        <fullName evidence="1">F-box domain-containing protein</fullName>
    </recommendedName>
</protein>
<reference evidence="2" key="1">
    <citation type="submission" date="2020-07" db="EMBL/GenBank/DDBJ databases">
        <title>Ethylene signaling mediates host invasion by parasitic plants.</title>
        <authorList>
            <person name="Yoshida S."/>
        </authorList>
    </citation>
    <scope>NUCLEOTIDE SEQUENCE</scope>
    <source>
        <strain evidence="2">Okayama</strain>
    </source>
</reference>
<dbReference type="Gene3D" id="1.20.1280.50">
    <property type="match status" value="1"/>
</dbReference>
<dbReference type="PANTHER" id="PTHR31672:SF11">
    <property type="entry name" value="F-BOX PROTEIN CPR1-LIKE ISOFORM X2"/>
    <property type="match status" value="1"/>
</dbReference>
<name>A0A830CD79_9LAMI</name>
<dbReference type="AlphaFoldDB" id="A0A830CD79"/>
<dbReference type="InterPro" id="IPR050796">
    <property type="entry name" value="SCF_F-box_component"/>
</dbReference>
<feature type="domain" description="F-box" evidence="1">
    <location>
        <begin position="4"/>
        <end position="52"/>
    </location>
</feature>
<evidence type="ECO:0000259" key="1">
    <source>
        <dbReference type="PROSITE" id="PS50181"/>
    </source>
</evidence>
<organism evidence="2 3">
    <name type="scientific">Phtheirospermum japonicum</name>
    <dbReference type="NCBI Taxonomy" id="374723"/>
    <lineage>
        <taxon>Eukaryota</taxon>
        <taxon>Viridiplantae</taxon>
        <taxon>Streptophyta</taxon>
        <taxon>Embryophyta</taxon>
        <taxon>Tracheophyta</taxon>
        <taxon>Spermatophyta</taxon>
        <taxon>Magnoliopsida</taxon>
        <taxon>eudicotyledons</taxon>
        <taxon>Gunneridae</taxon>
        <taxon>Pentapetalae</taxon>
        <taxon>asterids</taxon>
        <taxon>lamiids</taxon>
        <taxon>Lamiales</taxon>
        <taxon>Orobanchaceae</taxon>
        <taxon>Orobanchaceae incertae sedis</taxon>
        <taxon>Phtheirospermum</taxon>
    </lineage>
</organism>
<proteinExistence type="predicted"/>